<evidence type="ECO:0000313" key="4">
    <source>
        <dbReference type="Proteomes" id="UP000183508"/>
    </source>
</evidence>
<sequence>MTSFAQRFKLLREGRGWTQDDIAAKLGVSRSTIAGYESENKGRVPREETLIKIAELLGCTTDYLLGRTDDPHASAVSDVVEMMSSEERRLLETIRQLPPDKQQQVTQFADFLKSQGDKEDKHTEESAGLDPDDMNAEITEIAAHMESEYGIDDPGFVEHIHNVIRRTLRKYDEMVAKQKNNG</sequence>
<evidence type="ECO:0000256" key="1">
    <source>
        <dbReference type="ARBA" id="ARBA00023125"/>
    </source>
</evidence>
<dbReference type="Pfam" id="PF01381">
    <property type="entry name" value="HTH_3"/>
    <property type="match status" value="1"/>
</dbReference>
<organism evidence="3 4">
    <name type="scientific">Alicyclobacillus macrosporangiidus</name>
    <dbReference type="NCBI Taxonomy" id="392015"/>
    <lineage>
        <taxon>Bacteria</taxon>
        <taxon>Bacillati</taxon>
        <taxon>Bacillota</taxon>
        <taxon>Bacilli</taxon>
        <taxon>Bacillales</taxon>
        <taxon>Alicyclobacillaceae</taxon>
        <taxon>Alicyclobacillus</taxon>
    </lineage>
</organism>
<keyword evidence="4" id="KW-1185">Reference proteome</keyword>
<keyword evidence="1" id="KW-0238">DNA-binding</keyword>
<dbReference type="PROSITE" id="PS50943">
    <property type="entry name" value="HTH_CROC1"/>
    <property type="match status" value="1"/>
</dbReference>
<dbReference type="EMBL" id="FPBV01000006">
    <property type="protein sequence ID" value="SFU69994.1"/>
    <property type="molecule type" value="Genomic_DNA"/>
</dbReference>
<dbReference type="InterPro" id="IPR010982">
    <property type="entry name" value="Lambda_DNA-bd_dom_sf"/>
</dbReference>
<dbReference type="Proteomes" id="UP000183508">
    <property type="component" value="Unassembled WGS sequence"/>
</dbReference>
<protein>
    <submittedName>
        <fullName evidence="3">Transcriptional regulator, contains XRE-family HTH domain</fullName>
    </submittedName>
</protein>
<reference evidence="4" key="1">
    <citation type="submission" date="2016-10" db="EMBL/GenBank/DDBJ databases">
        <authorList>
            <person name="Varghese N."/>
        </authorList>
    </citation>
    <scope>NUCLEOTIDE SEQUENCE [LARGE SCALE GENOMIC DNA]</scope>
    <source>
        <strain evidence="4">DSM 17980</strain>
    </source>
</reference>
<dbReference type="OrthoDB" id="2375790at2"/>
<dbReference type="InterPro" id="IPR001387">
    <property type="entry name" value="Cro/C1-type_HTH"/>
</dbReference>
<dbReference type="AlphaFoldDB" id="A0A1I7IAV0"/>
<proteinExistence type="predicted"/>
<dbReference type="Gene3D" id="1.10.260.40">
    <property type="entry name" value="lambda repressor-like DNA-binding domains"/>
    <property type="match status" value="1"/>
</dbReference>
<dbReference type="SUPFAM" id="SSF47413">
    <property type="entry name" value="lambda repressor-like DNA-binding domains"/>
    <property type="match status" value="1"/>
</dbReference>
<dbReference type="CDD" id="cd00093">
    <property type="entry name" value="HTH_XRE"/>
    <property type="match status" value="1"/>
</dbReference>
<dbReference type="GO" id="GO:0003677">
    <property type="term" value="F:DNA binding"/>
    <property type="evidence" value="ECO:0007669"/>
    <property type="project" value="UniProtKB-KW"/>
</dbReference>
<name>A0A1I7IAV0_9BACL</name>
<dbReference type="STRING" id="392015.SAMN05421543_106102"/>
<dbReference type="RefSeq" id="WP_074950985.1">
    <property type="nucleotide sequence ID" value="NZ_FPBV01000006.1"/>
</dbReference>
<feature type="domain" description="HTH cro/C1-type" evidence="2">
    <location>
        <begin position="8"/>
        <end position="64"/>
    </location>
</feature>
<evidence type="ECO:0000313" key="3">
    <source>
        <dbReference type="EMBL" id="SFU69994.1"/>
    </source>
</evidence>
<gene>
    <name evidence="3" type="ORF">SAMN05421543_106102</name>
</gene>
<accession>A0A1I7IAV0</accession>
<dbReference type="PANTHER" id="PTHR46558">
    <property type="entry name" value="TRACRIPTIONAL REGULATORY PROTEIN-RELATED-RELATED"/>
    <property type="match status" value="1"/>
</dbReference>
<dbReference type="SMART" id="SM00530">
    <property type="entry name" value="HTH_XRE"/>
    <property type="match status" value="1"/>
</dbReference>
<dbReference type="PANTHER" id="PTHR46558:SF14">
    <property type="entry name" value="HTH-TYPE TRANSCRIPTIONAL REGULATOR ANSR"/>
    <property type="match status" value="1"/>
</dbReference>
<evidence type="ECO:0000259" key="2">
    <source>
        <dbReference type="PROSITE" id="PS50943"/>
    </source>
</evidence>